<gene>
    <name evidence="2" type="ORF">COX64_01400</name>
</gene>
<dbReference type="Gene3D" id="3.40.50.1820">
    <property type="entry name" value="alpha/beta hydrolase"/>
    <property type="match status" value="1"/>
</dbReference>
<dbReference type="AlphaFoldDB" id="A0A2M7W2J1"/>
<proteinExistence type="predicted"/>
<dbReference type="InterPro" id="IPR001375">
    <property type="entry name" value="Peptidase_S9_cat"/>
</dbReference>
<comment type="caution">
    <text evidence="2">The sequence shown here is derived from an EMBL/GenBank/DDBJ whole genome shotgun (WGS) entry which is preliminary data.</text>
</comment>
<feature type="domain" description="Peptidase S9 prolyl oligopeptidase catalytic" evidence="1">
    <location>
        <begin position="12"/>
        <end position="146"/>
    </location>
</feature>
<reference evidence="3" key="1">
    <citation type="submission" date="2017-09" db="EMBL/GenBank/DDBJ databases">
        <title>Depth-based differentiation of microbial function through sediment-hosted aquifers and enrichment of novel symbionts in the deep terrestrial subsurface.</title>
        <authorList>
            <person name="Probst A.J."/>
            <person name="Ladd B."/>
            <person name="Jarett J.K."/>
            <person name="Geller-Mcgrath D.E."/>
            <person name="Sieber C.M.K."/>
            <person name="Emerson J.B."/>
            <person name="Anantharaman K."/>
            <person name="Thomas B.C."/>
            <person name="Malmstrom R."/>
            <person name="Stieglmeier M."/>
            <person name="Klingl A."/>
            <person name="Woyke T."/>
            <person name="Ryan C.M."/>
            <person name="Banfield J.F."/>
        </authorList>
    </citation>
    <scope>NUCLEOTIDE SEQUENCE [LARGE SCALE GENOMIC DNA]</scope>
</reference>
<sequence length="149" mass="16951">MPRQLAAGFFIVRRLGIIGKSFGAVKAFAFANELQLFCLGLFSPATYFFERGNLNVTLSKKYCDITKLSDLVLPNSYIQNIKTPVLIIHGNQDTTIPFSNSQSMMDLLRTEKKELFVVEGADHSMKEVKYSDLAFNKMAEFFKEVYSRK</sequence>
<dbReference type="SUPFAM" id="SSF53474">
    <property type="entry name" value="alpha/beta-Hydrolases"/>
    <property type="match status" value="1"/>
</dbReference>
<dbReference type="GO" id="GO:0006508">
    <property type="term" value="P:proteolysis"/>
    <property type="evidence" value="ECO:0007669"/>
    <property type="project" value="InterPro"/>
</dbReference>
<accession>A0A2M7W2J1</accession>
<dbReference type="EMBL" id="PFQB01000031">
    <property type="protein sequence ID" value="PJA14948.1"/>
    <property type="molecule type" value="Genomic_DNA"/>
</dbReference>
<organism evidence="2 3">
    <name type="scientific">Candidatus Dojkabacteria bacterium CG_4_10_14_0_2_um_filter_Dojkabacteria_WS6_41_15</name>
    <dbReference type="NCBI Taxonomy" id="2014249"/>
    <lineage>
        <taxon>Bacteria</taxon>
        <taxon>Candidatus Dojkabacteria</taxon>
    </lineage>
</organism>
<protein>
    <recommendedName>
        <fullName evidence="1">Peptidase S9 prolyl oligopeptidase catalytic domain-containing protein</fullName>
    </recommendedName>
</protein>
<evidence type="ECO:0000259" key="1">
    <source>
        <dbReference type="Pfam" id="PF00326"/>
    </source>
</evidence>
<evidence type="ECO:0000313" key="3">
    <source>
        <dbReference type="Proteomes" id="UP000228952"/>
    </source>
</evidence>
<dbReference type="Proteomes" id="UP000228952">
    <property type="component" value="Unassembled WGS sequence"/>
</dbReference>
<dbReference type="Pfam" id="PF00326">
    <property type="entry name" value="Peptidase_S9"/>
    <property type="match status" value="1"/>
</dbReference>
<dbReference type="GO" id="GO:0008236">
    <property type="term" value="F:serine-type peptidase activity"/>
    <property type="evidence" value="ECO:0007669"/>
    <property type="project" value="InterPro"/>
</dbReference>
<dbReference type="InterPro" id="IPR029058">
    <property type="entry name" value="AB_hydrolase_fold"/>
</dbReference>
<evidence type="ECO:0000313" key="2">
    <source>
        <dbReference type="EMBL" id="PJA14948.1"/>
    </source>
</evidence>
<name>A0A2M7W2J1_9BACT</name>